<evidence type="ECO:0000256" key="2">
    <source>
        <dbReference type="ARBA" id="ARBA00047960"/>
    </source>
</evidence>
<dbReference type="InterPro" id="IPR004045">
    <property type="entry name" value="Glutathione_S-Trfase_N"/>
</dbReference>
<dbReference type="Pfam" id="PF25907">
    <property type="entry name" value="DUF7962"/>
    <property type="match status" value="1"/>
</dbReference>
<keyword evidence="1 3" id="KW-0808">Transferase</keyword>
<comment type="similarity">
    <text evidence="3">Belongs to the GST superfamily.</text>
</comment>
<comment type="caution">
    <text evidence="6">The sequence shown here is derived from an EMBL/GenBank/DDBJ whole genome shotgun (WGS) entry which is preliminary data.</text>
</comment>
<evidence type="ECO:0000259" key="5">
    <source>
        <dbReference type="PROSITE" id="PS50405"/>
    </source>
</evidence>
<evidence type="ECO:0000256" key="1">
    <source>
        <dbReference type="ARBA" id="ARBA00022679"/>
    </source>
</evidence>
<evidence type="ECO:0000313" key="7">
    <source>
        <dbReference type="Proteomes" id="UP001359559"/>
    </source>
</evidence>
<sequence length="231" mass="27122">MMEDVKLFGLWASPFTQRVVWALKLKGVSYEYVGEDLVNKSNLLLQYNPIHKKVPVLVHNGKPIAESMLILEYIDETWPQFPLLPQNAYHRSNVRFWSKFIDEKTIDMMKFFRYDGELQKRAMEETWETLKVIENESGLGEKRFMSGNNTIGLADLALGWVAHTLVAMEDVLGVKFITPHHFPYLQSWMQNFLQVPTIKHNLPPHHQTLDYFKGKRDMFLGMMTQPYCHHH</sequence>
<dbReference type="CDD" id="cd03185">
    <property type="entry name" value="GST_C_Tau"/>
    <property type="match status" value="1"/>
</dbReference>
<dbReference type="PANTHER" id="PTHR11260">
    <property type="entry name" value="GLUTATHIONE S-TRANSFERASE, GST, SUPERFAMILY, GST DOMAIN CONTAINING"/>
    <property type="match status" value="1"/>
</dbReference>
<feature type="domain" description="GST C-terminal" evidence="5">
    <location>
        <begin position="87"/>
        <end position="220"/>
    </location>
</feature>
<dbReference type="EC" id="2.5.1.18" evidence="3"/>
<dbReference type="InterPro" id="IPR036249">
    <property type="entry name" value="Thioredoxin-like_sf"/>
</dbReference>
<feature type="domain" description="GST N-terminal" evidence="4">
    <location>
        <begin position="3"/>
        <end position="82"/>
    </location>
</feature>
<dbReference type="InterPro" id="IPR058268">
    <property type="entry name" value="DUF7962"/>
</dbReference>
<reference evidence="6 7" key="1">
    <citation type="submission" date="2024-01" db="EMBL/GenBank/DDBJ databases">
        <title>The genomes of 5 underutilized Papilionoideae crops provide insights into root nodulation and disease resistance.</title>
        <authorList>
            <person name="Yuan L."/>
        </authorList>
    </citation>
    <scope>NUCLEOTIDE SEQUENCE [LARGE SCALE GENOMIC DNA]</scope>
    <source>
        <strain evidence="6">LY-2023</strain>
        <tissue evidence="6">Leaf</tissue>
    </source>
</reference>
<evidence type="ECO:0000313" key="6">
    <source>
        <dbReference type="EMBL" id="KAK7278561.1"/>
    </source>
</evidence>
<keyword evidence="3" id="KW-0963">Cytoplasm</keyword>
<dbReference type="InterPro" id="IPR040079">
    <property type="entry name" value="Glutathione_S-Trfase"/>
</dbReference>
<name>A0AAN9IL35_CLITE</name>
<dbReference type="InterPro" id="IPR045074">
    <property type="entry name" value="GST_C_Tau"/>
</dbReference>
<evidence type="ECO:0000256" key="3">
    <source>
        <dbReference type="RuleBase" id="RU369102"/>
    </source>
</evidence>
<comment type="function">
    <text evidence="3">Is involved in the conjugation of reduced glutathione to a wide number of exogenous and endogenous hydrophobic electrophiles.</text>
</comment>
<dbReference type="PROSITE" id="PS50405">
    <property type="entry name" value="GST_CTER"/>
    <property type="match status" value="1"/>
</dbReference>
<accession>A0AAN9IL35</accession>
<evidence type="ECO:0000259" key="4">
    <source>
        <dbReference type="PROSITE" id="PS50404"/>
    </source>
</evidence>
<dbReference type="PROSITE" id="PS50404">
    <property type="entry name" value="GST_NTER"/>
    <property type="match status" value="1"/>
</dbReference>
<dbReference type="InterPro" id="IPR036282">
    <property type="entry name" value="Glutathione-S-Trfase_C_sf"/>
</dbReference>
<dbReference type="GO" id="GO:0005829">
    <property type="term" value="C:cytosol"/>
    <property type="evidence" value="ECO:0007669"/>
    <property type="project" value="UniProtKB-SubCell"/>
</dbReference>
<protein>
    <recommendedName>
        <fullName evidence="3">Glutathione S-transferase</fullName>
        <ecNumber evidence="3">2.5.1.18</ecNumber>
    </recommendedName>
</protein>
<dbReference type="CDD" id="cd03058">
    <property type="entry name" value="GST_N_Tau"/>
    <property type="match status" value="1"/>
</dbReference>
<organism evidence="6 7">
    <name type="scientific">Clitoria ternatea</name>
    <name type="common">Butterfly pea</name>
    <dbReference type="NCBI Taxonomy" id="43366"/>
    <lineage>
        <taxon>Eukaryota</taxon>
        <taxon>Viridiplantae</taxon>
        <taxon>Streptophyta</taxon>
        <taxon>Embryophyta</taxon>
        <taxon>Tracheophyta</taxon>
        <taxon>Spermatophyta</taxon>
        <taxon>Magnoliopsida</taxon>
        <taxon>eudicotyledons</taxon>
        <taxon>Gunneridae</taxon>
        <taxon>Pentapetalae</taxon>
        <taxon>rosids</taxon>
        <taxon>fabids</taxon>
        <taxon>Fabales</taxon>
        <taxon>Fabaceae</taxon>
        <taxon>Papilionoideae</taxon>
        <taxon>50 kb inversion clade</taxon>
        <taxon>NPAAA clade</taxon>
        <taxon>indigoferoid/millettioid clade</taxon>
        <taxon>Phaseoleae</taxon>
        <taxon>Clitoria</taxon>
    </lineage>
</organism>
<dbReference type="PANTHER" id="PTHR11260:SF774">
    <property type="entry name" value="GLUTATHIONE TRANSFERASE"/>
    <property type="match status" value="1"/>
</dbReference>
<dbReference type="SUPFAM" id="SSF52833">
    <property type="entry name" value="Thioredoxin-like"/>
    <property type="match status" value="1"/>
</dbReference>
<dbReference type="InterPro" id="IPR010987">
    <property type="entry name" value="Glutathione-S-Trfase_C-like"/>
</dbReference>
<keyword evidence="7" id="KW-1185">Reference proteome</keyword>
<gene>
    <name evidence="6" type="ORF">RJT34_23593</name>
</gene>
<dbReference type="Pfam" id="PF02798">
    <property type="entry name" value="GST_N"/>
    <property type="match status" value="1"/>
</dbReference>
<dbReference type="EMBL" id="JAYKXN010000006">
    <property type="protein sequence ID" value="KAK7278561.1"/>
    <property type="molecule type" value="Genomic_DNA"/>
</dbReference>
<comment type="subcellular location">
    <subcellularLocation>
        <location evidence="3">Cytoplasm</location>
        <location evidence="3">Cytosol</location>
    </subcellularLocation>
</comment>
<dbReference type="Gene3D" id="3.40.30.10">
    <property type="entry name" value="Glutaredoxin"/>
    <property type="match status" value="1"/>
</dbReference>
<dbReference type="Proteomes" id="UP001359559">
    <property type="component" value="Unassembled WGS sequence"/>
</dbReference>
<dbReference type="SUPFAM" id="SSF47616">
    <property type="entry name" value="GST C-terminal domain-like"/>
    <property type="match status" value="1"/>
</dbReference>
<dbReference type="FunFam" id="3.40.30.10:FF:000197">
    <property type="entry name" value="Glutathione S-transferase U10"/>
    <property type="match status" value="1"/>
</dbReference>
<dbReference type="SFLD" id="SFLDS00019">
    <property type="entry name" value="Glutathione_Transferase_(cytos"/>
    <property type="match status" value="1"/>
</dbReference>
<proteinExistence type="inferred from homology"/>
<dbReference type="Gene3D" id="1.20.1050.10">
    <property type="match status" value="1"/>
</dbReference>
<dbReference type="SFLD" id="SFLDG01152">
    <property type="entry name" value="Main.3:_Omega-_and_Tau-like"/>
    <property type="match status" value="1"/>
</dbReference>
<dbReference type="AlphaFoldDB" id="A0AAN9IL35"/>
<dbReference type="GO" id="GO:0004364">
    <property type="term" value="F:glutathione transferase activity"/>
    <property type="evidence" value="ECO:0007669"/>
    <property type="project" value="UniProtKB-UniRule"/>
</dbReference>
<comment type="catalytic activity">
    <reaction evidence="2 3">
        <text>RX + glutathione = an S-substituted glutathione + a halide anion + H(+)</text>
        <dbReference type="Rhea" id="RHEA:16437"/>
        <dbReference type="ChEBI" id="CHEBI:15378"/>
        <dbReference type="ChEBI" id="CHEBI:16042"/>
        <dbReference type="ChEBI" id="CHEBI:17792"/>
        <dbReference type="ChEBI" id="CHEBI:57925"/>
        <dbReference type="ChEBI" id="CHEBI:90779"/>
        <dbReference type="EC" id="2.5.1.18"/>
    </reaction>
</comment>
<dbReference type="SFLD" id="SFLDG00358">
    <property type="entry name" value="Main_(cytGST)"/>
    <property type="match status" value="1"/>
</dbReference>
<dbReference type="InterPro" id="IPR045073">
    <property type="entry name" value="Omega/Tau-like"/>
</dbReference>
<dbReference type="GO" id="GO:0006749">
    <property type="term" value="P:glutathione metabolic process"/>
    <property type="evidence" value="ECO:0007669"/>
    <property type="project" value="InterPro"/>
</dbReference>